<dbReference type="AlphaFoldDB" id="A0A7J7H0A2"/>
<name>A0A7J7H0A2_CAMSI</name>
<sequence length="86" mass="9766">MDKFKLEKYTRTARYGKETRIFGLQLMRIIRIRLSNIRESKSTSAAYVPQQFKSAPDMSFTPNKLPIPSLPNNCSGSLRATPNISS</sequence>
<proteinExistence type="predicted"/>
<accession>A0A7J7H0A2</accession>
<reference evidence="1 2" key="2">
    <citation type="submission" date="2020-07" db="EMBL/GenBank/DDBJ databases">
        <title>Genome assembly of wild tea tree DASZ reveals pedigree and selection history of tea varieties.</title>
        <authorList>
            <person name="Zhang W."/>
        </authorList>
    </citation>
    <scope>NUCLEOTIDE SEQUENCE [LARGE SCALE GENOMIC DNA]</scope>
    <source>
        <strain evidence="2">cv. G240</strain>
        <tissue evidence="1">Leaf</tissue>
    </source>
</reference>
<dbReference type="Proteomes" id="UP000593564">
    <property type="component" value="Unassembled WGS sequence"/>
</dbReference>
<protein>
    <submittedName>
        <fullName evidence="1">Uncharacterized protein</fullName>
    </submittedName>
</protein>
<reference evidence="2" key="1">
    <citation type="journal article" date="2020" name="Nat. Commun.">
        <title>Genome assembly of wild tea tree DASZ reveals pedigree and selection history of tea varieties.</title>
        <authorList>
            <person name="Zhang W."/>
            <person name="Zhang Y."/>
            <person name="Qiu H."/>
            <person name="Guo Y."/>
            <person name="Wan H."/>
            <person name="Zhang X."/>
            <person name="Scossa F."/>
            <person name="Alseekh S."/>
            <person name="Zhang Q."/>
            <person name="Wang P."/>
            <person name="Xu L."/>
            <person name="Schmidt M.H."/>
            <person name="Jia X."/>
            <person name="Li D."/>
            <person name="Zhu A."/>
            <person name="Guo F."/>
            <person name="Chen W."/>
            <person name="Ni D."/>
            <person name="Usadel B."/>
            <person name="Fernie A.R."/>
            <person name="Wen W."/>
        </authorList>
    </citation>
    <scope>NUCLEOTIDE SEQUENCE [LARGE SCALE GENOMIC DNA]</scope>
    <source>
        <strain evidence="2">cv. G240</strain>
    </source>
</reference>
<organism evidence="1 2">
    <name type="scientific">Camellia sinensis</name>
    <name type="common">Tea plant</name>
    <name type="synonym">Thea sinensis</name>
    <dbReference type="NCBI Taxonomy" id="4442"/>
    <lineage>
        <taxon>Eukaryota</taxon>
        <taxon>Viridiplantae</taxon>
        <taxon>Streptophyta</taxon>
        <taxon>Embryophyta</taxon>
        <taxon>Tracheophyta</taxon>
        <taxon>Spermatophyta</taxon>
        <taxon>Magnoliopsida</taxon>
        <taxon>eudicotyledons</taxon>
        <taxon>Gunneridae</taxon>
        <taxon>Pentapetalae</taxon>
        <taxon>asterids</taxon>
        <taxon>Ericales</taxon>
        <taxon>Theaceae</taxon>
        <taxon>Camellia</taxon>
    </lineage>
</organism>
<dbReference type="EMBL" id="JACBKZ010000007">
    <property type="protein sequence ID" value="KAF5946027.1"/>
    <property type="molecule type" value="Genomic_DNA"/>
</dbReference>
<evidence type="ECO:0000313" key="1">
    <source>
        <dbReference type="EMBL" id="KAF5946027.1"/>
    </source>
</evidence>
<comment type="caution">
    <text evidence="1">The sequence shown here is derived from an EMBL/GenBank/DDBJ whole genome shotgun (WGS) entry which is preliminary data.</text>
</comment>
<evidence type="ECO:0000313" key="2">
    <source>
        <dbReference type="Proteomes" id="UP000593564"/>
    </source>
</evidence>
<keyword evidence="2" id="KW-1185">Reference proteome</keyword>
<gene>
    <name evidence="1" type="ORF">HYC85_016255</name>
</gene>